<dbReference type="AlphaFoldDB" id="A0A7S0HKA8"/>
<dbReference type="InterPro" id="IPR006461">
    <property type="entry name" value="PLAC_motif_containing"/>
</dbReference>
<gene>
    <name evidence="2" type="ORF">HPHI1048_LOCUS9224</name>
</gene>
<sequence>MTDPEILKWSTGLFAFTSHPGGTAESANLFFTTCFCPCVIFGYNAEMLRDRISALHDAEEDIDVFVEDVPCNGNKLYAGLVCPLLCIYHTKLRNVTRRVYGINPNMGLDCMTTLCCSPCAIQQERREIIIRNSQRALKRAGGQALPSGSRFSPSTEGGQLGPGGSAPVYNYELPFDEMTIAGTDIKIYSENQQMRLNIDAFGNGPWNNAKLAPRSKKMALKPLPVSQQVYLGSDFAGSHWKLTVPAEHEPGQKLLIQDFTKSYTYDFAPYIEIEPPPDCFPGKDFTTIIPY</sequence>
<dbReference type="Pfam" id="PF04749">
    <property type="entry name" value="PLAC8"/>
    <property type="match status" value="1"/>
</dbReference>
<evidence type="ECO:0000313" key="2">
    <source>
        <dbReference type="EMBL" id="CAD8481864.1"/>
    </source>
</evidence>
<name>A0A7S0HKA8_9CRYP</name>
<proteinExistence type="predicted"/>
<feature type="region of interest" description="Disordered" evidence="1">
    <location>
        <begin position="141"/>
        <end position="160"/>
    </location>
</feature>
<dbReference type="PANTHER" id="PTHR15907">
    <property type="entry name" value="DUF614 FAMILY PROTEIN-RELATED"/>
    <property type="match status" value="1"/>
</dbReference>
<accession>A0A7S0HKA8</accession>
<organism evidence="2">
    <name type="scientific">Hanusia phi</name>
    <dbReference type="NCBI Taxonomy" id="3032"/>
    <lineage>
        <taxon>Eukaryota</taxon>
        <taxon>Cryptophyceae</taxon>
        <taxon>Pyrenomonadales</taxon>
        <taxon>Geminigeraceae</taxon>
        <taxon>Hanusia</taxon>
    </lineage>
</organism>
<dbReference type="EMBL" id="HBEO01013575">
    <property type="protein sequence ID" value="CAD8481864.1"/>
    <property type="molecule type" value="Transcribed_RNA"/>
</dbReference>
<evidence type="ECO:0000256" key="1">
    <source>
        <dbReference type="SAM" id="MobiDB-lite"/>
    </source>
</evidence>
<dbReference type="NCBIfam" id="TIGR01571">
    <property type="entry name" value="A_thal_Cys_rich"/>
    <property type="match status" value="1"/>
</dbReference>
<protein>
    <submittedName>
        <fullName evidence="2">Uncharacterized protein</fullName>
    </submittedName>
</protein>
<reference evidence="2" key="1">
    <citation type="submission" date="2021-01" db="EMBL/GenBank/DDBJ databases">
        <authorList>
            <person name="Corre E."/>
            <person name="Pelletier E."/>
            <person name="Niang G."/>
            <person name="Scheremetjew M."/>
            <person name="Finn R."/>
            <person name="Kale V."/>
            <person name="Holt S."/>
            <person name="Cochrane G."/>
            <person name="Meng A."/>
            <person name="Brown T."/>
            <person name="Cohen L."/>
        </authorList>
    </citation>
    <scope>NUCLEOTIDE SEQUENCE</scope>
    <source>
        <strain evidence="2">CCMP325</strain>
    </source>
</reference>